<comment type="caution">
    <text evidence="4">The sequence shown here is derived from an EMBL/GenBank/DDBJ whole genome shotgun (WGS) entry which is preliminary data.</text>
</comment>
<dbReference type="InterPro" id="IPR044946">
    <property type="entry name" value="Restrct_endonuc_typeI_TRD_sf"/>
</dbReference>
<dbReference type="GO" id="GO:0003677">
    <property type="term" value="F:DNA binding"/>
    <property type="evidence" value="ECO:0007669"/>
    <property type="project" value="UniProtKB-KW"/>
</dbReference>
<evidence type="ECO:0000256" key="2">
    <source>
        <dbReference type="ARBA" id="ARBA00023125"/>
    </source>
</evidence>
<reference evidence="4" key="2">
    <citation type="submission" date="2020-09" db="EMBL/GenBank/DDBJ databases">
        <authorList>
            <person name="Sun Q."/>
            <person name="Zhou Y."/>
        </authorList>
    </citation>
    <scope>NUCLEOTIDE SEQUENCE</scope>
    <source>
        <strain evidence="4">CGMCC 4.7201</strain>
    </source>
</reference>
<evidence type="ECO:0008006" key="6">
    <source>
        <dbReference type="Google" id="ProtNLM"/>
    </source>
</evidence>
<gene>
    <name evidence="4" type="ORF">GCM10012280_39060</name>
</gene>
<keyword evidence="5" id="KW-1185">Reference proteome</keyword>
<dbReference type="AlphaFoldDB" id="A0A917ZRN9"/>
<evidence type="ECO:0000313" key="4">
    <source>
        <dbReference type="EMBL" id="GGO91371.1"/>
    </source>
</evidence>
<dbReference type="Proteomes" id="UP000641932">
    <property type="component" value="Unassembled WGS sequence"/>
</dbReference>
<dbReference type="PANTHER" id="PTHR43140">
    <property type="entry name" value="TYPE-1 RESTRICTION ENZYME ECOKI SPECIFICITY PROTEIN"/>
    <property type="match status" value="1"/>
</dbReference>
<dbReference type="PANTHER" id="PTHR43140:SF1">
    <property type="entry name" value="TYPE I RESTRICTION ENZYME ECOKI SPECIFICITY SUBUNIT"/>
    <property type="match status" value="1"/>
</dbReference>
<organism evidence="4 5">
    <name type="scientific">Wenjunlia tyrosinilytica</name>
    <dbReference type="NCBI Taxonomy" id="1544741"/>
    <lineage>
        <taxon>Bacteria</taxon>
        <taxon>Bacillati</taxon>
        <taxon>Actinomycetota</taxon>
        <taxon>Actinomycetes</taxon>
        <taxon>Kitasatosporales</taxon>
        <taxon>Streptomycetaceae</taxon>
        <taxon>Wenjunlia</taxon>
    </lineage>
</organism>
<keyword evidence="2" id="KW-0238">DNA-binding</keyword>
<proteinExistence type="predicted"/>
<evidence type="ECO:0000256" key="3">
    <source>
        <dbReference type="SAM" id="MobiDB-lite"/>
    </source>
</evidence>
<reference evidence="4" key="1">
    <citation type="journal article" date="2014" name="Int. J. Syst. Evol. Microbiol.">
        <title>Complete genome sequence of Corynebacterium casei LMG S-19264T (=DSM 44701T), isolated from a smear-ripened cheese.</title>
        <authorList>
            <consortium name="US DOE Joint Genome Institute (JGI-PGF)"/>
            <person name="Walter F."/>
            <person name="Albersmeier A."/>
            <person name="Kalinowski J."/>
            <person name="Ruckert C."/>
        </authorList>
    </citation>
    <scope>NUCLEOTIDE SEQUENCE</scope>
    <source>
        <strain evidence="4">CGMCC 4.7201</strain>
    </source>
</reference>
<keyword evidence="1" id="KW-0680">Restriction system</keyword>
<dbReference type="Gene3D" id="3.90.220.20">
    <property type="entry name" value="DNA methylase specificity domains"/>
    <property type="match status" value="2"/>
</dbReference>
<dbReference type="EMBL" id="BMMS01000016">
    <property type="protein sequence ID" value="GGO91371.1"/>
    <property type="molecule type" value="Genomic_DNA"/>
</dbReference>
<dbReference type="SUPFAM" id="SSF116734">
    <property type="entry name" value="DNA methylase specificity domain"/>
    <property type="match status" value="2"/>
</dbReference>
<evidence type="ECO:0000313" key="5">
    <source>
        <dbReference type="Proteomes" id="UP000641932"/>
    </source>
</evidence>
<sequence>MSEGGVPSELPKGWAWVRLGDLGTECREAVAPEGGTRYELWSVPSFATGRPEILDGAEIGSTKLRTAVDDVLVCKINPRINRVWLTKPGVSRRPKIASSEWLVLRFPESVKAVMAPYVRRYLSSPAFREWITGAVSGATGSHTRAKSKDILNQLVPVPPLEEQRRIVAALDEQLSRLDTASGTLQITGRRIDRYLQATLHRMTSDYAPVQLREVLTSGLTNGRSVPTREGGFPVLRLTALSKTYVDVSQHKDGDWEASDAEPFLVRQGDFLIARGNGSLSLVGRGSLVINAPIPVAYPDTVIRACPDTEKILPEYLRTIWSSLAVRRQIESRARTTAGIYKVNQKILGSIEFPLPDLSTQRVLCTQWSSIEQQAGHLTHTVSVSKRRSATLRHSLLAEAFAGRLVPQDPANEPADALLDRIRAEREAAGVSKFRRRSPRRAPAQRAHTSELAPPPPSTDTSALAAATQPTLDLEIPS</sequence>
<evidence type="ECO:0000256" key="1">
    <source>
        <dbReference type="ARBA" id="ARBA00022747"/>
    </source>
</evidence>
<dbReference type="InterPro" id="IPR051212">
    <property type="entry name" value="Type-I_RE_S_subunit"/>
</dbReference>
<dbReference type="GO" id="GO:0009307">
    <property type="term" value="P:DNA restriction-modification system"/>
    <property type="evidence" value="ECO:0007669"/>
    <property type="project" value="UniProtKB-KW"/>
</dbReference>
<accession>A0A917ZRN9</accession>
<feature type="region of interest" description="Disordered" evidence="3">
    <location>
        <begin position="428"/>
        <end position="477"/>
    </location>
</feature>
<name>A0A917ZRN9_9ACTN</name>
<protein>
    <recommendedName>
        <fullName evidence="6">Type I restriction modification DNA specificity domain-containing protein</fullName>
    </recommendedName>
</protein>